<keyword evidence="3" id="KW-1185">Reference proteome</keyword>
<sequence>MIDFRYHLVSLVAVFLALAMGIVLGAGPLRDGVGQTLTAQVEQLRVERDEMRASNDALNAENSDLEGFVKAAGAGLVTGTMHGEKVATIADHSSMHAEVEATRTLIEAAGGQTGPQIELGQSLWDPAAEGERRSALTTITQTWPGVKPSGTSTSEQLASVIATILAPSEDLDDAARLEIAKALSASGVLTLKGDIEAVDSVLVLSGEESLFSVTSDSPEAAATRSDNLDKSRRALVTAFDGEGVTVAVGGSSSVRGGSEGLVSAVRTSDLRERVSSIDMLTYASGPATLTLALAGAQVEMPGAYGSATDAEALVPDASAIREKVEERNGDRSEKKRSDDTDAGGQTNDEEASSSDGGGQ</sequence>
<evidence type="ECO:0000256" key="1">
    <source>
        <dbReference type="SAM" id="MobiDB-lite"/>
    </source>
</evidence>
<organism evidence="2 3">
    <name type="scientific">Dermabacter jinjuensis</name>
    <dbReference type="NCBI Taxonomy" id="1667168"/>
    <lineage>
        <taxon>Bacteria</taxon>
        <taxon>Bacillati</taxon>
        <taxon>Actinomycetota</taxon>
        <taxon>Actinomycetes</taxon>
        <taxon>Micrococcales</taxon>
        <taxon>Dermabacteraceae</taxon>
        <taxon>Dermabacter</taxon>
    </lineage>
</organism>
<gene>
    <name evidence="2" type="ORF">COP05_06295</name>
</gene>
<dbReference type="EMBL" id="CP023482">
    <property type="protein sequence ID" value="ATH96736.1"/>
    <property type="molecule type" value="Genomic_DNA"/>
</dbReference>
<dbReference type="Proteomes" id="UP000815698">
    <property type="component" value="Chromosome"/>
</dbReference>
<dbReference type="Pfam" id="PF11382">
    <property type="entry name" value="MctB"/>
    <property type="match status" value="1"/>
</dbReference>
<dbReference type="InterPro" id="IPR021522">
    <property type="entry name" value="MctB"/>
</dbReference>
<proteinExistence type="predicted"/>
<accession>A0ABN5DN92</accession>
<dbReference type="RefSeq" id="WP_096883018.1">
    <property type="nucleotide sequence ID" value="NZ_CP023482.1"/>
</dbReference>
<name>A0ABN5DN92_9MICO</name>
<evidence type="ECO:0008006" key="4">
    <source>
        <dbReference type="Google" id="ProtNLM"/>
    </source>
</evidence>
<feature type="compositionally biased region" description="Basic and acidic residues" evidence="1">
    <location>
        <begin position="319"/>
        <end position="339"/>
    </location>
</feature>
<feature type="region of interest" description="Disordered" evidence="1">
    <location>
        <begin position="315"/>
        <end position="359"/>
    </location>
</feature>
<evidence type="ECO:0000313" key="2">
    <source>
        <dbReference type="EMBL" id="ATH96736.1"/>
    </source>
</evidence>
<evidence type="ECO:0000313" key="3">
    <source>
        <dbReference type="Proteomes" id="UP000815698"/>
    </source>
</evidence>
<reference evidence="2 3" key="1">
    <citation type="journal article" date="2016" name="Int. J. Syst. Evol. Microbiol.">
        <title>Dermabacter jinjuensis sp. nov., a novel species of the genus Dermabacter isolated from a clinical specimen.</title>
        <authorList>
            <person name="Park Y.K."/>
            <person name="Lee K.M."/>
            <person name="Lee W.K."/>
            <person name="Cho M.J."/>
            <person name="Lee H.S."/>
            <person name="Cho Y.G."/>
            <person name="Lee Y.C."/>
            <person name="Lee W.K."/>
            <person name="Seong W.K."/>
            <person name="Hwang K.J."/>
        </authorList>
    </citation>
    <scope>NUCLEOTIDE SEQUENCE [LARGE SCALE GENOMIC DNA]</scope>
    <source>
        <strain evidence="2 3">32T</strain>
    </source>
</reference>
<protein>
    <recommendedName>
        <fullName evidence="4">Copper transporter</fullName>
    </recommendedName>
</protein>